<comment type="catalytic activity">
    <reaction evidence="1">
        <text>3',3'-c-di-GMP + H2O = 5'-phosphoguanylyl(3'-&gt;5')guanosine + H(+)</text>
        <dbReference type="Rhea" id="RHEA:24902"/>
        <dbReference type="ChEBI" id="CHEBI:15377"/>
        <dbReference type="ChEBI" id="CHEBI:15378"/>
        <dbReference type="ChEBI" id="CHEBI:58754"/>
        <dbReference type="ChEBI" id="CHEBI:58805"/>
        <dbReference type="EC" id="3.1.4.52"/>
    </reaction>
    <physiologicalReaction direction="left-to-right" evidence="1">
        <dbReference type="Rhea" id="RHEA:24903"/>
    </physiologicalReaction>
</comment>
<dbReference type="Gene3D" id="3.40.50.2300">
    <property type="match status" value="1"/>
</dbReference>
<dbReference type="GO" id="GO:0071111">
    <property type="term" value="F:cyclic-guanylate-specific phosphodiesterase activity"/>
    <property type="evidence" value="ECO:0007669"/>
    <property type="project" value="UniProtKB-EC"/>
</dbReference>
<dbReference type="GO" id="GO:0006355">
    <property type="term" value="P:regulation of DNA-templated transcription"/>
    <property type="evidence" value="ECO:0007669"/>
    <property type="project" value="InterPro"/>
</dbReference>
<dbReference type="RefSeq" id="WP_163959757.1">
    <property type="nucleotide sequence ID" value="NZ_JAAIVB010000003.1"/>
</dbReference>
<dbReference type="EMBL" id="JAAIVB010000003">
    <property type="protein sequence ID" value="NEX59525.1"/>
    <property type="molecule type" value="Genomic_DNA"/>
</dbReference>
<dbReference type="InterPro" id="IPR001789">
    <property type="entry name" value="Sig_transdc_resp-reg_receiver"/>
</dbReference>
<dbReference type="CDD" id="cd01949">
    <property type="entry name" value="GGDEF"/>
    <property type="match status" value="1"/>
</dbReference>
<dbReference type="CDD" id="cd00130">
    <property type="entry name" value="PAS"/>
    <property type="match status" value="1"/>
</dbReference>
<dbReference type="InterPro" id="IPR000014">
    <property type="entry name" value="PAS"/>
</dbReference>
<dbReference type="Pfam" id="PF00990">
    <property type="entry name" value="GGDEF"/>
    <property type="match status" value="1"/>
</dbReference>
<name>A0A6B3SJJ7_9BURK</name>
<dbReference type="InterPro" id="IPR013767">
    <property type="entry name" value="PAS_fold"/>
</dbReference>
<dbReference type="AlphaFoldDB" id="A0A6B3SJJ7"/>
<feature type="modified residue" description="4-aspartylphosphate" evidence="2">
    <location>
        <position position="76"/>
    </location>
</feature>
<dbReference type="InterPro" id="IPR052155">
    <property type="entry name" value="Biofilm_reg_signaling"/>
</dbReference>
<dbReference type="PROSITE" id="PS50112">
    <property type="entry name" value="PAS"/>
    <property type="match status" value="1"/>
</dbReference>
<dbReference type="PROSITE" id="PS50883">
    <property type="entry name" value="EAL"/>
    <property type="match status" value="1"/>
</dbReference>
<dbReference type="PANTHER" id="PTHR44757:SF2">
    <property type="entry name" value="BIOFILM ARCHITECTURE MAINTENANCE PROTEIN MBAA"/>
    <property type="match status" value="1"/>
</dbReference>
<gene>
    <name evidence="7" type="ORF">G3574_00395</name>
</gene>
<dbReference type="Proteomes" id="UP000482155">
    <property type="component" value="Unassembled WGS sequence"/>
</dbReference>
<dbReference type="InterPro" id="IPR001633">
    <property type="entry name" value="EAL_dom"/>
</dbReference>
<dbReference type="Gene3D" id="3.30.450.20">
    <property type="entry name" value="PAS domain"/>
    <property type="match status" value="1"/>
</dbReference>
<dbReference type="InterPro" id="IPR011006">
    <property type="entry name" value="CheY-like_superfamily"/>
</dbReference>
<organism evidence="7 8">
    <name type="scientific">Noviherbaspirillum galbum</name>
    <dbReference type="NCBI Taxonomy" id="2709383"/>
    <lineage>
        <taxon>Bacteria</taxon>
        <taxon>Pseudomonadati</taxon>
        <taxon>Pseudomonadota</taxon>
        <taxon>Betaproteobacteria</taxon>
        <taxon>Burkholderiales</taxon>
        <taxon>Oxalobacteraceae</taxon>
        <taxon>Noviherbaspirillum</taxon>
    </lineage>
</organism>
<evidence type="ECO:0000256" key="1">
    <source>
        <dbReference type="ARBA" id="ARBA00051114"/>
    </source>
</evidence>
<evidence type="ECO:0000259" key="5">
    <source>
        <dbReference type="PROSITE" id="PS50883"/>
    </source>
</evidence>
<dbReference type="InterPro" id="IPR035965">
    <property type="entry name" value="PAS-like_dom_sf"/>
</dbReference>
<dbReference type="Gene3D" id="3.20.20.450">
    <property type="entry name" value="EAL domain"/>
    <property type="match status" value="1"/>
</dbReference>
<dbReference type="SMART" id="SM00267">
    <property type="entry name" value="GGDEF"/>
    <property type="match status" value="1"/>
</dbReference>
<dbReference type="SUPFAM" id="SSF55785">
    <property type="entry name" value="PYP-like sensor domain (PAS domain)"/>
    <property type="match status" value="1"/>
</dbReference>
<dbReference type="PANTHER" id="PTHR44757">
    <property type="entry name" value="DIGUANYLATE CYCLASE DGCP"/>
    <property type="match status" value="1"/>
</dbReference>
<feature type="domain" description="Response regulatory" evidence="3">
    <location>
        <begin position="27"/>
        <end position="141"/>
    </location>
</feature>
<evidence type="ECO:0000259" key="6">
    <source>
        <dbReference type="PROSITE" id="PS50887"/>
    </source>
</evidence>
<evidence type="ECO:0000313" key="8">
    <source>
        <dbReference type="Proteomes" id="UP000482155"/>
    </source>
</evidence>
<keyword evidence="2" id="KW-0597">Phosphoprotein</keyword>
<dbReference type="Pfam" id="PF00563">
    <property type="entry name" value="EAL"/>
    <property type="match status" value="1"/>
</dbReference>
<dbReference type="GO" id="GO:0071732">
    <property type="term" value="P:cellular response to nitric oxide"/>
    <property type="evidence" value="ECO:0007669"/>
    <property type="project" value="UniProtKB-ARBA"/>
</dbReference>
<sequence>MRSQAINIYEQDPVFSPDPTWTLAEPRLLLVDDEPRLLASLKELLDGQGYHLTTARNGAEAVAELGESHFDVVLLDIGMPDMSGHDVMDVINARGITTEVIVLSGHTGIEAAIGAINRQAYGYLRKPYRTDELLALVRNALEKRRLHIENRNLFARLEQSEKMYRFLIDSSPDIIYTLDQSGRFTYINRRVTELLGFDRDALIGADYAALVHDDDLDRARYVFNERRVGERASRNVELRLKCNEPASSERHFETSLRTISFNSIGLYASDKAPSVEYLGTYGIARDVTEKRRAEELITYQAYHDILTDLPNRALFHDRLELALLQARRKEQQLALMFIDLDRFKIINDSLGHLKGDELLRQVATRLRSCIRKGDTLARLGGDEFVALLPDLEKRTDATVVAEKFLEALGAPFVIDGSELHISASIGIAVFPEDGENDDELVRHADMAMYAVKSDGKNGFGFYDRSLLDAAHEKVLLEQELRRALQRGELEMYYQPQVDTAAGNVVAVEALMRWNHPRLGLLTPGRFLPLAEEMGLMVMLSDWMVDAVCADMQRLQRDGYRDLRFCINLSPTCLGRDEFFRKLWRTLEERKVAAEQLEVEITENICIRNPDLAIRQLNRLTELGVRIAIDDFGTGYSSLAYLQRFEVDTLKIDQSFVREIGQEGGHFPVVLAVISIARGLGMDLVAEGVETERQVRYLQQAGCRVMQGFLFHRPMPVRQLQSVLAGQASARQADVPLQEAG</sequence>
<feature type="domain" description="EAL" evidence="5">
    <location>
        <begin position="473"/>
        <end position="727"/>
    </location>
</feature>
<evidence type="ECO:0000256" key="2">
    <source>
        <dbReference type="PROSITE-ProRule" id="PRU00169"/>
    </source>
</evidence>
<dbReference type="NCBIfam" id="TIGR00254">
    <property type="entry name" value="GGDEF"/>
    <property type="match status" value="1"/>
</dbReference>
<feature type="domain" description="GGDEF" evidence="6">
    <location>
        <begin position="331"/>
        <end position="464"/>
    </location>
</feature>
<dbReference type="PROSITE" id="PS50887">
    <property type="entry name" value="GGDEF"/>
    <property type="match status" value="1"/>
</dbReference>
<dbReference type="SMART" id="SM00091">
    <property type="entry name" value="PAS"/>
    <property type="match status" value="1"/>
</dbReference>
<reference evidence="7 8" key="1">
    <citation type="submission" date="2020-02" db="EMBL/GenBank/DDBJ databases">
        <authorList>
            <person name="Kim M.K."/>
        </authorList>
    </citation>
    <scope>NUCLEOTIDE SEQUENCE [LARGE SCALE GENOMIC DNA]</scope>
    <source>
        <strain evidence="7 8">17J57-3</strain>
    </source>
</reference>
<dbReference type="InterPro" id="IPR035919">
    <property type="entry name" value="EAL_sf"/>
</dbReference>
<dbReference type="InterPro" id="IPR000160">
    <property type="entry name" value="GGDEF_dom"/>
</dbReference>
<dbReference type="SMART" id="SM00052">
    <property type="entry name" value="EAL"/>
    <property type="match status" value="1"/>
</dbReference>
<dbReference type="GO" id="GO:0000160">
    <property type="term" value="P:phosphorelay signal transduction system"/>
    <property type="evidence" value="ECO:0007669"/>
    <property type="project" value="InterPro"/>
</dbReference>
<feature type="domain" description="PAS" evidence="4">
    <location>
        <begin position="160"/>
        <end position="230"/>
    </location>
</feature>
<dbReference type="PROSITE" id="PS50110">
    <property type="entry name" value="RESPONSE_REGULATORY"/>
    <property type="match status" value="1"/>
</dbReference>
<protein>
    <submittedName>
        <fullName evidence="7">EAL domain-containing protein</fullName>
    </submittedName>
</protein>
<dbReference type="SUPFAM" id="SSF52172">
    <property type="entry name" value="CheY-like"/>
    <property type="match status" value="1"/>
</dbReference>
<keyword evidence="8" id="KW-1185">Reference proteome</keyword>
<dbReference type="Pfam" id="PF00072">
    <property type="entry name" value="Response_reg"/>
    <property type="match status" value="1"/>
</dbReference>
<evidence type="ECO:0000313" key="7">
    <source>
        <dbReference type="EMBL" id="NEX59525.1"/>
    </source>
</evidence>
<dbReference type="Pfam" id="PF00989">
    <property type="entry name" value="PAS"/>
    <property type="match status" value="1"/>
</dbReference>
<dbReference type="InterPro" id="IPR029787">
    <property type="entry name" value="Nucleotide_cyclase"/>
</dbReference>
<dbReference type="SUPFAM" id="SSF141868">
    <property type="entry name" value="EAL domain-like"/>
    <property type="match status" value="1"/>
</dbReference>
<evidence type="ECO:0000259" key="4">
    <source>
        <dbReference type="PROSITE" id="PS50112"/>
    </source>
</evidence>
<dbReference type="InterPro" id="IPR043128">
    <property type="entry name" value="Rev_trsase/Diguanyl_cyclase"/>
</dbReference>
<dbReference type="Gene3D" id="3.30.70.270">
    <property type="match status" value="1"/>
</dbReference>
<comment type="caution">
    <text evidence="7">The sequence shown here is derived from an EMBL/GenBank/DDBJ whole genome shotgun (WGS) entry which is preliminary data.</text>
</comment>
<proteinExistence type="predicted"/>
<dbReference type="NCBIfam" id="TIGR00229">
    <property type="entry name" value="sensory_box"/>
    <property type="match status" value="1"/>
</dbReference>
<accession>A0A6B3SJJ7</accession>
<dbReference type="SUPFAM" id="SSF55073">
    <property type="entry name" value="Nucleotide cyclase"/>
    <property type="match status" value="1"/>
</dbReference>
<dbReference type="FunFam" id="3.20.20.450:FF:000001">
    <property type="entry name" value="Cyclic di-GMP phosphodiesterase yahA"/>
    <property type="match status" value="1"/>
</dbReference>
<dbReference type="FunFam" id="3.30.70.270:FF:000001">
    <property type="entry name" value="Diguanylate cyclase domain protein"/>
    <property type="match status" value="1"/>
</dbReference>
<dbReference type="SMART" id="SM00448">
    <property type="entry name" value="REC"/>
    <property type="match status" value="1"/>
</dbReference>
<evidence type="ECO:0000259" key="3">
    <source>
        <dbReference type="PROSITE" id="PS50110"/>
    </source>
</evidence>
<dbReference type="CDD" id="cd01948">
    <property type="entry name" value="EAL"/>
    <property type="match status" value="1"/>
</dbReference>